<evidence type="ECO:0000256" key="9">
    <source>
        <dbReference type="RuleBase" id="RU004020"/>
    </source>
</evidence>
<keyword evidence="3" id="KW-0597">Phosphoprotein</keyword>
<gene>
    <name evidence="12" type="ORF">K2173_018608</name>
</gene>
<dbReference type="Proteomes" id="UP001159364">
    <property type="component" value="Linkage Group LG08"/>
</dbReference>
<feature type="domain" description="HSF-type DNA-binding" evidence="11">
    <location>
        <begin position="138"/>
        <end position="162"/>
    </location>
</feature>
<keyword evidence="8" id="KW-0539">Nucleus</keyword>
<evidence type="ECO:0000256" key="5">
    <source>
        <dbReference type="ARBA" id="ARBA00023016"/>
    </source>
</evidence>
<evidence type="ECO:0000256" key="8">
    <source>
        <dbReference type="ARBA" id="ARBA00023242"/>
    </source>
</evidence>
<dbReference type="Pfam" id="PF00447">
    <property type="entry name" value="HSF_DNA-bind"/>
    <property type="match status" value="1"/>
</dbReference>
<comment type="subcellular location">
    <subcellularLocation>
        <location evidence="1">Nucleus</location>
    </subcellularLocation>
</comment>
<dbReference type="GO" id="GO:0034605">
    <property type="term" value="P:cellular response to heat"/>
    <property type="evidence" value="ECO:0007669"/>
    <property type="project" value="TreeGrafter"/>
</dbReference>
<keyword evidence="6" id="KW-0238">DNA-binding</keyword>
<dbReference type="PROSITE" id="PS00434">
    <property type="entry name" value="HSF_DOMAIN"/>
    <property type="match status" value="1"/>
</dbReference>
<evidence type="ECO:0000256" key="7">
    <source>
        <dbReference type="ARBA" id="ARBA00023163"/>
    </source>
</evidence>
<keyword evidence="13" id="KW-1185">Reference proteome</keyword>
<dbReference type="InterPro" id="IPR000232">
    <property type="entry name" value="HSF_DNA-bd"/>
</dbReference>
<dbReference type="GO" id="GO:0006357">
    <property type="term" value="P:regulation of transcription by RNA polymerase II"/>
    <property type="evidence" value="ECO:0007669"/>
    <property type="project" value="TreeGrafter"/>
</dbReference>
<dbReference type="GO" id="GO:0000978">
    <property type="term" value="F:RNA polymerase II cis-regulatory region sequence-specific DNA binding"/>
    <property type="evidence" value="ECO:0007669"/>
    <property type="project" value="TreeGrafter"/>
</dbReference>
<dbReference type="GO" id="GO:0005634">
    <property type="term" value="C:nucleus"/>
    <property type="evidence" value="ECO:0007669"/>
    <property type="project" value="UniProtKB-SubCell"/>
</dbReference>
<dbReference type="Gene3D" id="1.10.10.10">
    <property type="entry name" value="Winged helix-like DNA-binding domain superfamily/Winged helix DNA-binding domain"/>
    <property type="match status" value="1"/>
</dbReference>
<evidence type="ECO:0000313" key="13">
    <source>
        <dbReference type="Proteomes" id="UP001159364"/>
    </source>
</evidence>
<evidence type="ECO:0000256" key="3">
    <source>
        <dbReference type="ARBA" id="ARBA00022553"/>
    </source>
</evidence>
<feature type="region of interest" description="Disordered" evidence="10">
    <location>
        <begin position="1"/>
        <end position="33"/>
    </location>
</feature>
<comment type="caution">
    <text evidence="12">The sequence shown here is derived from an EMBL/GenBank/DDBJ whole genome shotgun (WGS) entry which is preliminary data.</text>
</comment>
<dbReference type="PANTHER" id="PTHR10015">
    <property type="entry name" value="HEAT SHOCK TRANSCRIPTION FACTOR"/>
    <property type="match status" value="1"/>
</dbReference>
<name>A0AAV8UC98_9ROSI</name>
<sequence>MTPQDVGKKLKSPNKHSASWSPEPETMPQLSEDCQLPTESSLMEEMSFPASPFMEFEAFSALNPSVLDRVVKSEEMETDSSIGVPQPLECLQGIPIPPFISKTFDLVDDRNLDPIISWGANGDRFVVWDPVAFSRSVLPRYFKHNNFSSFVRQLNTYGFRKVNADRWEFANEAFRRGERHLLRNIQRRKTPRSKQIGIYTGSYSESGSAGLEIEVDRLRKDRSIMMNEVAELQKQQCGTVHHMEAIIQRLQETEQKLMQMISFLGKLFQNPQFLALLKNKKEQGEIRSSKMKRKFVRHHISEPDQSKLCMEGQIANYKHDWTDLTLPTAPPPTNPIPMEQPDHTLHGILEMGLHVEDLPFPTENVVSREYTISDESAMSQGFAKQRECSCIVCLSAWIFKMQD</sequence>
<dbReference type="PRINTS" id="PR00056">
    <property type="entry name" value="HSFDOMAIN"/>
</dbReference>
<keyword evidence="5" id="KW-0346">Stress response</keyword>
<comment type="similarity">
    <text evidence="9">Belongs to the HSF family.</text>
</comment>
<protein>
    <recommendedName>
        <fullName evidence="11">HSF-type DNA-binding domain-containing protein</fullName>
    </recommendedName>
</protein>
<dbReference type="FunFam" id="1.10.10.10:FF:000037">
    <property type="entry name" value="Heat stress transcription factor B-4"/>
    <property type="match status" value="1"/>
</dbReference>
<evidence type="ECO:0000313" key="12">
    <source>
        <dbReference type="EMBL" id="KAJ8899634.1"/>
    </source>
</evidence>
<evidence type="ECO:0000256" key="2">
    <source>
        <dbReference type="ARBA" id="ARBA00011233"/>
    </source>
</evidence>
<comment type="subunit">
    <text evidence="2">Homotrimer.</text>
</comment>
<accession>A0AAV8UC98</accession>
<evidence type="ECO:0000256" key="6">
    <source>
        <dbReference type="ARBA" id="ARBA00023125"/>
    </source>
</evidence>
<dbReference type="InterPro" id="IPR036390">
    <property type="entry name" value="WH_DNA-bd_sf"/>
</dbReference>
<dbReference type="SMART" id="SM00415">
    <property type="entry name" value="HSF"/>
    <property type="match status" value="1"/>
</dbReference>
<evidence type="ECO:0000256" key="4">
    <source>
        <dbReference type="ARBA" id="ARBA00023015"/>
    </source>
</evidence>
<dbReference type="EMBL" id="JAIWQS010000008">
    <property type="protein sequence ID" value="KAJ8899634.1"/>
    <property type="molecule type" value="Genomic_DNA"/>
</dbReference>
<dbReference type="SUPFAM" id="SSF46785">
    <property type="entry name" value="Winged helix' DNA-binding domain"/>
    <property type="match status" value="1"/>
</dbReference>
<dbReference type="GO" id="GO:0003700">
    <property type="term" value="F:DNA-binding transcription factor activity"/>
    <property type="evidence" value="ECO:0007669"/>
    <property type="project" value="InterPro"/>
</dbReference>
<dbReference type="PANTHER" id="PTHR10015:SF337">
    <property type="entry name" value="HEAT STRESS TRANSCRIPTION FACTOR A-3"/>
    <property type="match status" value="1"/>
</dbReference>
<reference evidence="12 13" key="1">
    <citation type="submission" date="2021-09" db="EMBL/GenBank/DDBJ databases">
        <title>Genomic insights and catalytic innovation underlie evolution of tropane alkaloids biosynthesis.</title>
        <authorList>
            <person name="Wang Y.-J."/>
            <person name="Tian T."/>
            <person name="Huang J.-P."/>
            <person name="Huang S.-X."/>
        </authorList>
    </citation>
    <scope>NUCLEOTIDE SEQUENCE [LARGE SCALE GENOMIC DNA]</scope>
    <source>
        <strain evidence="12">KIB-2018</strain>
        <tissue evidence="12">Leaf</tissue>
    </source>
</reference>
<keyword evidence="7" id="KW-0804">Transcription</keyword>
<evidence type="ECO:0000256" key="10">
    <source>
        <dbReference type="SAM" id="MobiDB-lite"/>
    </source>
</evidence>
<dbReference type="InterPro" id="IPR036388">
    <property type="entry name" value="WH-like_DNA-bd_sf"/>
</dbReference>
<evidence type="ECO:0000259" key="11">
    <source>
        <dbReference type="PROSITE" id="PS00434"/>
    </source>
</evidence>
<proteinExistence type="inferred from homology"/>
<keyword evidence="4" id="KW-0805">Transcription regulation</keyword>
<dbReference type="AlphaFoldDB" id="A0AAV8UC98"/>
<evidence type="ECO:0000256" key="1">
    <source>
        <dbReference type="ARBA" id="ARBA00004123"/>
    </source>
</evidence>
<organism evidence="12 13">
    <name type="scientific">Erythroxylum novogranatense</name>
    <dbReference type="NCBI Taxonomy" id="1862640"/>
    <lineage>
        <taxon>Eukaryota</taxon>
        <taxon>Viridiplantae</taxon>
        <taxon>Streptophyta</taxon>
        <taxon>Embryophyta</taxon>
        <taxon>Tracheophyta</taxon>
        <taxon>Spermatophyta</taxon>
        <taxon>Magnoliopsida</taxon>
        <taxon>eudicotyledons</taxon>
        <taxon>Gunneridae</taxon>
        <taxon>Pentapetalae</taxon>
        <taxon>rosids</taxon>
        <taxon>fabids</taxon>
        <taxon>Malpighiales</taxon>
        <taxon>Erythroxylaceae</taxon>
        <taxon>Erythroxylum</taxon>
    </lineage>
</organism>